<gene>
    <name evidence="13" type="ORF">Plil01_000220600</name>
</gene>
<evidence type="ECO:0000256" key="3">
    <source>
        <dbReference type="ARBA" id="ARBA00022723"/>
    </source>
</evidence>
<keyword evidence="4" id="KW-0378">Hydrolase</keyword>
<evidence type="ECO:0000256" key="5">
    <source>
        <dbReference type="ARBA" id="ARBA00022833"/>
    </source>
</evidence>
<sequence>MASLRESLDGFRSPADKKSYRLVTLPNGLEVLIVQSDAESSPAGQNSDDGNRGSLSSTDDTDADSGDEGVGKDNGNEEDKDNDRAPPLAAACLAVSVGSLADPEGLPGLAHYLEHMVFMGSEKYPAEEAFEAFLSAHGGCSNGATECESTRFVFDVDAAHFAPALDMFASLFVSPLLRREAMERELKAVESEFQRVRNNNPVRLQQVMCETSIEGHPYSRCFTWGNEESLKHKPARDGVDVREQMLEFFNRHYVAPAMKLCVYGCEPLEVLEEYVAQSFSAIPRSRNKHDALTFEKLSVPYGGAAGQLPTIVRVIPVGEKRSLRLYWMLPTMVESYRLKPWYYVGHLLGHEGPNSISSILKRRMWVTDVIAGTSDRDAYEFGSFGTVFEVRITLTKNGLACWEEVAQVVFDSLHLFSTMALRGDLPSWVFEELRSSSEIDFRFQEDRQAPVTLCRELSQRMLPHHNIHQGCKGDLLRYDLIQGDLEDLLVPDLLSKLSVSNVRVVLVSSSFGNSLDSNELRTERWFGTKYTMNSIPERLLATWSKVSEGFAGQSLLPTPNPFMPRHFSVLPCEPATTNEQDIPPDLILTTSTTHLWYKRDSTFLVPKASVSFLVTLPVPTASTHMLAELHVELVRHRLQHVLEQAANAVFDVELDVRDEAIEIVISGFNDSLSRLVQVVMQEILRPLRKNEIMAELTLGRAELEREYRNATLSPRAKAYELRLQMLESRAITTDDKLQALQSKQGREKELAVDLTRFTASLVDSSGGMPTVRCLVVGNMTRESAIALVLDVETVATGYSTYTLPCEPEPEPPLLVRRCHTIALPPTTNGLLVRRESERIGERNSVVEVYFQIGQVGVEDRAYAILLRALLAQPLFHELRTKQQLGYTVTCSIRDTHGVVGLSVSVQSASHAAGTVAKKLDAFLHEDFLHDYLLSEKRLSSKRFAMHVQTLQRAYARPDATLTEQSERYWEEIVSGRMQFDLDVQIASAIEGCTRQGLITRYQCWLQGSTSCCNTCTQAAQLDHKAHHRITKSHGPRKLRVHVVGKCSPFKPFEQLVTPEKTPVIIAGDLHDFKRELQCHCYVEKT</sequence>
<keyword evidence="6" id="KW-0482">Metalloprotease</keyword>
<dbReference type="OrthoDB" id="952271at2759"/>
<feature type="compositionally biased region" description="Basic and acidic residues" evidence="8">
    <location>
        <begin position="69"/>
        <end position="84"/>
    </location>
</feature>
<dbReference type="GO" id="GO:0046872">
    <property type="term" value="F:metal ion binding"/>
    <property type="evidence" value="ECO:0007669"/>
    <property type="project" value="UniProtKB-KW"/>
</dbReference>
<dbReference type="Pfam" id="PF22456">
    <property type="entry name" value="PqqF-like_C_4"/>
    <property type="match status" value="1"/>
</dbReference>
<dbReference type="GO" id="GO:0004222">
    <property type="term" value="F:metalloendopeptidase activity"/>
    <property type="evidence" value="ECO:0007669"/>
    <property type="project" value="InterPro"/>
</dbReference>
<evidence type="ECO:0000259" key="10">
    <source>
        <dbReference type="Pfam" id="PF05193"/>
    </source>
</evidence>
<comment type="caution">
    <text evidence="13">The sequence shown here is derived from an EMBL/GenBank/DDBJ whole genome shotgun (WGS) entry which is preliminary data.</text>
</comment>
<dbReference type="AlphaFoldDB" id="A0A9W6TE55"/>
<dbReference type="InterPro" id="IPR001431">
    <property type="entry name" value="Pept_M16_Zn_BS"/>
</dbReference>
<dbReference type="GO" id="GO:0005737">
    <property type="term" value="C:cytoplasm"/>
    <property type="evidence" value="ECO:0007669"/>
    <property type="project" value="UniProtKB-ARBA"/>
</dbReference>
<dbReference type="InterPro" id="IPR011249">
    <property type="entry name" value="Metalloenz_LuxS/M16"/>
</dbReference>
<evidence type="ECO:0000256" key="2">
    <source>
        <dbReference type="ARBA" id="ARBA00022670"/>
    </source>
</evidence>
<evidence type="ECO:0000256" key="7">
    <source>
        <dbReference type="RuleBase" id="RU004447"/>
    </source>
</evidence>
<evidence type="ECO:0000259" key="11">
    <source>
        <dbReference type="Pfam" id="PF16187"/>
    </source>
</evidence>
<keyword evidence="2" id="KW-0645">Protease</keyword>
<feature type="domain" description="Peptidase M16 C-terminal" evidence="10">
    <location>
        <begin position="242"/>
        <end position="414"/>
    </location>
</feature>
<evidence type="ECO:0000256" key="6">
    <source>
        <dbReference type="ARBA" id="ARBA00023049"/>
    </source>
</evidence>
<evidence type="ECO:0000313" key="14">
    <source>
        <dbReference type="Proteomes" id="UP001165083"/>
    </source>
</evidence>
<keyword evidence="3" id="KW-0479">Metal-binding</keyword>
<evidence type="ECO:0000256" key="8">
    <source>
        <dbReference type="SAM" id="MobiDB-lite"/>
    </source>
</evidence>
<accession>A0A9W6TE55</accession>
<dbReference type="InterPro" id="IPR007863">
    <property type="entry name" value="Peptidase_M16_C"/>
</dbReference>
<proteinExistence type="inferred from homology"/>
<evidence type="ECO:0000259" key="12">
    <source>
        <dbReference type="Pfam" id="PF22456"/>
    </source>
</evidence>
<dbReference type="InterPro" id="IPR050626">
    <property type="entry name" value="Peptidase_M16"/>
</dbReference>
<feature type="domain" description="Peptidase M16 N-terminal" evidence="9">
    <location>
        <begin position="88"/>
        <end position="214"/>
    </location>
</feature>
<feature type="compositionally biased region" description="Polar residues" evidence="8">
    <location>
        <begin position="37"/>
        <end position="48"/>
    </location>
</feature>
<dbReference type="EMBL" id="BSXW01000077">
    <property type="protein sequence ID" value="GMF11510.1"/>
    <property type="molecule type" value="Genomic_DNA"/>
</dbReference>
<dbReference type="Proteomes" id="UP001165083">
    <property type="component" value="Unassembled WGS sequence"/>
</dbReference>
<feature type="region of interest" description="Disordered" evidence="8">
    <location>
        <begin position="34"/>
        <end position="84"/>
    </location>
</feature>
<dbReference type="InterPro" id="IPR054734">
    <property type="entry name" value="PqqF-like_C_4"/>
</dbReference>
<dbReference type="PANTHER" id="PTHR43690:SF18">
    <property type="entry name" value="INSULIN-DEGRADING ENZYME-RELATED"/>
    <property type="match status" value="1"/>
</dbReference>
<dbReference type="Pfam" id="PF05193">
    <property type="entry name" value="Peptidase_M16_C"/>
    <property type="match status" value="1"/>
</dbReference>
<dbReference type="PANTHER" id="PTHR43690">
    <property type="entry name" value="NARDILYSIN"/>
    <property type="match status" value="1"/>
</dbReference>
<dbReference type="Gene3D" id="3.30.830.10">
    <property type="entry name" value="Metalloenzyme, LuxS/M16 peptidase-like"/>
    <property type="match status" value="4"/>
</dbReference>
<keyword evidence="14" id="KW-1185">Reference proteome</keyword>
<organism evidence="13 14">
    <name type="scientific">Phytophthora lilii</name>
    <dbReference type="NCBI Taxonomy" id="2077276"/>
    <lineage>
        <taxon>Eukaryota</taxon>
        <taxon>Sar</taxon>
        <taxon>Stramenopiles</taxon>
        <taxon>Oomycota</taxon>
        <taxon>Peronosporomycetes</taxon>
        <taxon>Peronosporales</taxon>
        <taxon>Peronosporaceae</taxon>
        <taxon>Phytophthora</taxon>
    </lineage>
</organism>
<dbReference type="Pfam" id="PF00675">
    <property type="entry name" value="Peptidase_M16"/>
    <property type="match status" value="1"/>
</dbReference>
<evidence type="ECO:0000259" key="9">
    <source>
        <dbReference type="Pfam" id="PF00675"/>
    </source>
</evidence>
<dbReference type="InterPro" id="IPR011765">
    <property type="entry name" value="Pept_M16_N"/>
</dbReference>
<evidence type="ECO:0000256" key="4">
    <source>
        <dbReference type="ARBA" id="ARBA00022801"/>
    </source>
</evidence>
<dbReference type="InterPro" id="IPR032632">
    <property type="entry name" value="Peptidase_M16_M"/>
</dbReference>
<feature type="domain" description="Peptidase M16 middle/third" evidence="11">
    <location>
        <begin position="441"/>
        <end position="739"/>
    </location>
</feature>
<keyword evidence="5" id="KW-0862">Zinc</keyword>
<dbReference type="GO" id="GO:0006508">
    <property type="term" value="P:proteolysis"/>
    <property type="evidence" value="ECO:0007669"/>
    <property type="project" value="UniProtKB-KW"/>
</dbReference>
<protein>
    <submittedName>
        <fullName evidence="13">Unnamed protein product</fullName>
    </submittedName>
</protein>
<reference evidence="13" key="1">
    <citation type="submission" date="2023-04" db="EMBL/GenBank/DDBJ databases">
        <title>Phytophthora lilii NBRC 32176.</title>
        <authorList>
            <person name="Ichikawa N."/>
            <person name="Sato H."/>
            <person name="Tonouchi N."/>
        </authorList>
    </citation>
    <scope>NUCLEOTIDE SEQUENCE</scope>
    <source>
        <strain evidence="13">NBRC 32176</strain>
    </source>
</reference>
<dbReference type="Pfam" id="PF16187">
    <property type="entry name" value="Peptidase_M16_M"/>
    <property type="match status" value="1"/>
</dbReference>
<evidence type="ECO:0000256" key="1">
    <source>
        <dbReference type="ARBA" id="ARBA00007261"/>
    </source>
</evidence>
<evidence type="ECO:0000313" key="13">
    <source>
        <dbReference type="EMBL" id="GMF11510.1"/>
    </source>
</evidence>
<comment type="similarity">
    <text evidence="1 7">Belongs to the peptidase M16 family.</text>
</comment>
<name>A0A9W6TE55_9STRA</name>
<feature type="domain" description="Coenzyme PQQ synthesis protein F-like C-terminal lobe" evidence="12">
    <location>
        <begin position="865"/>
        <end position="969"/>
    </location>
</feature>
<dbReference type="PROSITE" id="PS00143">
    <property type="entry name" value="INSULINASE"/>
    <property type="match status" value="1"/>
</dbReference>
<dbReference type="SUPFAM" id="SSF63411">
    <property type="entry name" value="LuxS/MPP-like metallohydrolase"/>
    <property type="match status" value="4"/>
</dbReference>